<protein>
    <submittedName>
        <fullName evidence="1">Uncharacterized protein</fullName>
    </submittedName>
</protein>
<proteinExistence type="predicted"/>
<dbReference type="Proteomes" id="UP000003340">
    <property type="component" value="Unassembled WGS sequence"/>
</dbReference>
<evidence type="ECO:0000313" key="2">
    <source>
        <dbReference type="Proteomes" id="UP000003340"/>
    </source>
</evidence>
<keyword evidence="2" id="KW-1185">Reference proteome</keyword>
<dbReference type="AlphaFoldDB" id="C0EBK4"/>
<dbReference type="STRING" id="537013.CLOSTMETH_01223"/>
<sequence length="76" mass="8511">MAACSVCHSFFDFFSKIKLPWFVQRAVCAASDKEVQPVAPTAAVGRVQPNPTENNRQTEMMRQAQPAELKINFVLL</sequence>
<accession>C0EBK4</accession>
<organism evidence="1 2">
    <name type="scientific">[Clostridium] methylpentosum DSM 5476</name>
    <dbReference type="NCBI Taxonomy" id="537013"/>
    <lineage>
        <taxon>Bacteria</taxon>
        <taxon>Bacillati</taxon>
        <taxon>Bacillota</taxon>
        <taxon>Clostridia</taxon>
        <taxon>Eubacteriales</taxon>
        <taxon>Oscillospiraceae</taxon>
        <taxon>Oscillospiraceae incertae sedis</taxon>
    </lineage>
</organism>
<dbReference type="EMBL" id="ACEC01000043">
    <property type="protein sequence ID" value="EEG31123.1"/>
    <property type="molecule type" value="Genomic_DNA"/>
</dbReference>
<gene>
    <name evidence="1" type="ORF">CLOSTMETH_01223</name>
</gene>
<dbReference type="HOGENOM" id="CLU_2648118_0_0_9"/>
<evidence type="ECO:0000313" key="1">
    <source>
        <dbReference type="EMBL" id="EEG31123.1"/>
    </source>
</evidence>
<reference evidence="1 2" key="2">
    <citation type="submission" date="2009-02" db="EMBL/GenBank/DDBJ databases">
        <title>Draft genome sequence of Clostridium methylpentosum (DSM 5476).</title>
        <authorList>
            <person name="Sudarsanam P."/>
            <person name="Ley R."/>
            <person name="Guruge J."/>
            <person name="Turnbaugh P.J."/>
            <person name="Mahowald M."/>
            <person name="Liep D."/>
            <person name="Gordon J."/>
        </authorList>
    </citation>
    <scope>NUCLEOTIDE SEQUENCE [LARGE SCALE GENOMIC DNA]</scope>
    <source>
        <strain evidence="1 2">DSM 5476</strain>
    </source>
</reference>
<reference evidence="1 2" key="1">
    <citation type="submission" date="2009-01" db="EMBL/GenBank/DDBJ databases">
        <authorList>
            <person name="Fulton L."/>
            <person name="Clifton S."/>
            <person name="Fulton B."/>
            <person name="Xu J."/>
            <person name="Minx P."/>
            <person name="Pepin K.H."/>
            <person name="Johnson M."/>
            <person name="Bhonagiri V."/>
            <person name="Nash W.E."/>
            <person name="Mardis E.R."/>
            <person name="Wilson R.K."/>
        </authorList>
    </citation>
    <scope>NUCLEOTIDE SEQUENCE [LARGE SCALE GENOMIC DNA]</scope>
    <source>
        <strain evidence="1 2">DSM 5476</strain>
    </source>
</reference>
<name>C0EBK4_9FIRM</name>
<comment type="caution">
    <text evidence="1">The sequence shown here is derived from an EMBL/GenBank/DDBJ whole genome shotgun (WGS) entry which is preliminary data.</text>
</comment>